<accession>A0ABM6JWV4</accession>
<proteinExistence type="predicted"/>
<keyword evidence="1" id="KW-0812">Transmembrane</keyword>
<keyword evidence="3" id="KW-1185">Reference proteome</keyword>
<keyword evidence="1" id="KW-0472">Membrane</keyword>
<name>A0ABM6JWV4_SPOUR</name>
<reference evidence="2 3" key="1">
    <citation type="submission" date="2016-04" db="EMBL/GenBank/DDBJ databases">
        <title>Comparative Genomics and Epigenetics of Sporosarcina ureae.</title>
        <authorList>
            <person name="Oliver A.S."/>
            <person name="Cooper K.K."/>
        </authorList>
    </citation>
    <scope>NUCLEOTIDE SEQUENCE [LARGE SCALE GENOMIC DNA]</scope>
    <source>
        <strain evidence="2 3">S204</strain>
    </source>
</reference>
<evidence type="ECO:0000313" key="2">
    <source>
        <dbReference type="EMBL" id="ARF14676.1"/>
    </source>
</evidence>
<gene>
    <name evidence="2" type="ORF">SporoS204_11295</name>
</gene>
<evidence type="ECO:0008006" key="4">
    <source>
        <dbReference type="Google" id="ProtNLM"/>
    </source>
</evidence>
<evidence type="ECO:0000256" key="1">
    <source>
        <dbReference type="SAM" id="Phobius"/>
    </source>
</evidence>
<organism evidence="2 3">
    <name type="scientific">Sporosarcina ureae</name>
    <dbReference type="NCBI Taxonomy" id="1571"/>
    <lineage>
        <taxon>Bacteria</taxon>
        <taxon>Bacillati</taxon>
        <taxon>Bacillota</taxon>
        <taxon>Bacilli</taxon>
        <taxon>Bacillales</taxon>
        <taxon>Caryophanaceae</taxon>
        <taxon>Sporosarcina</taxon>
    </lineage>
</organism>
<dbReference type="EMBL" id="CP015108">
    <property type="protein sequence ID" value="ARF14676.1"/>
    <property type="molecule type" value="Genomic_DNA"/>
</dbReference>
<sequence length="67" mass="7893">MLKQVVKYWLTTCLVFLVLVTIMQWLFDPEITWMWNIKVAVISYSFLIAIDLIIKSSTKVKKYMSGC</sequence>
<evidence type="ECO:0000313" key="3">
    <source>
        <dbReference type="Proteomes" id="UP000192486"/>
    </source>
</evidence>
<protein>
    <recommendedName>
        <fullName evidence="4">Bacteriocin immunity protein</fullName>
    </recommendedName>
</protein>
<feature type="transmembrane region" description="Helical" evidence="1">
    <location>
        <begin position="7"/>
        <end position="27"/>
    </location>
</feature>
<feature type="transmembrane region" description="Helical" evidence="1">
    <location>
        <begin position="33"/>
        <end position="54"/>
    </location>
</feature>
<dbReference type="Proteomes" id="UP000192486">
    <property type="component" value="Chromosome"/>
</dbReference>
<keyword evidence="1" id="KW-1133">Transmembrane helix</keyword>